<organism evidence="2 3">
    <name type="scientific">Moniliophthora roreri</name>
    <name type="common">Frosty pod rot fungus</name>
    <name type="synonym">Monilia roreri</name>
    <dbReference type="NCBI Taxonomy" id="221103"/>
    <lineage>
        <taxon>Eukaryota</taxon>
        <taxon>Fungi</taxon>
        <taxon>Dikarya</taxon>
        <taxon>Basidiomycota</taxon>
        <taxon>Agaricomycotina</taxon>
        <taxon>Agaricomycetes</taxon>
        <taxon>Agaricomycetidae</taxon>
        <taxon>Agaricales</taxon>
        <taxon>Marasmiineae</taxon>
        <taxon>Marasmiaceae</taxon>
        <taxon>Moniliophthora</taxon>
    </lineage>
</organism>
<reference evidence="2 3" key="1">
    <citation type="submission" date="2015-12" db="EMBL/GenBank/DDBJ databases">
        <title>Draft genome sequence of Moniliophthora roreri, the causal agent of frosty pod rot of cacao.</title>
        <authorList>
            <person name="Aime M.C."/>
            <person name="Diaz-Valderrama J.R."/>
            <person name="Kijpornyongpan T."/>
            <person name="Phillips-Mora W."/>
        </authorList>
    </citation>
    <scope>NUCLEOTIDE SEQUENCE [LARGE SCALE GENOMIC DNA]</scope>
    <source>
        <strain evidence="2 3">MCA 2952</strain>
    </source>
</reference>
<proteinExistence type="predicted"/>
<feature type="region of interest" description="Disordered" evidence="1">
    <location>
        <begin position="143"/>
        <end position="188"/>
    </location>
</feature>
<protein>
    <submittedName>
        <fullName evidence="2">Uncharacterized protein</fullName>
    </submittedName>
</protein>
<sequence>MLAKPSNSHEVIDLMNIDDVDFSFPLQYLVTPILNIGQCMYPWATCMWNNPLVLKKMDENCPIVEFPASVSEPEFPPPIMQAPDEKSAVWGACHRVDTQEWAQISAEWESTYKQIENRQIRAWLQEQREAEERKCVERAAREKAEKEKEKEEQCQAVTHAASSTTMQGSMSTAVKKSPHTTQSGGKHKSKATVAYHLDYIELPLLGDSSKWLRESTSPITHHKRPRAKEEMEADTECEGCTARGKACQCQVETTSGQVRLIGACLACCTSKVKCSSVSVAAGPSKNMAGLLKKRKEKAPGLLKSKPSVEDLDVDFVGEEDPAELG</sequence>
<feature type="compositionally biased region" description="Basic and acidic residues" evidence="1">
    <location>
        <begin position="143"/>
        <end position="153"/>
    </location>
</feature>
<dbReference type="Proteomes" id="UP000054988">
    <property type="component" value="Unassembled WGS sequence"/>
</dbReference>
<name>A0A0W0FN31_MONRR</name>
<feature type="compositionally biased region" description="Polar residues" evidence="1">
    <location>
        <begin position="160"/>
        <end position="184"/>
    </location>
</feature>
<evidence type="ECO:0000313" key="3">
    <source>
        <dbReference type="Proteomes" id="UP000054988"/>
    </source>
</evidence>
<comment type="caution">
    <text evidence="2">The sequence shown here is derived from an EMBL/GenBank/DDBJ whole genome shotgun (WGS) entry which is preliminary data.</text>
</comment>
<dbReference type="EMBL" id="LATX01001821">
    <property type="protein sequence ID" value="KTB37743.1"/>
    <property type="molecule type" value="Genomic_DNA"/>
</dbReference>
<evidence type="ECO:0000313" key="2">
    <source>
        <dbReference type="EMBL" id="KTB37743.1"/>
    </source>
</evidence>
<evidence type="ECO:0000256" key="1">
    <source>
        <dbReference type="SAM" id="MobiDB-lite"/>
    </source>
</evidence>
<dbReference type="AlphaFoldDB" id="A0A0W0FN31"/>
<gene>
    <name evidence="2" type="ORF">WG66_9675</name>
</gene>
<accession>A0A0W0FN31</accession>